<protein>
    <submittedName>
        <fullName evidence="1">Uncharacterized protein</fullName>
    </submittedName>
</protein>
<dbReference type="EMBL" id="JARBHB010000006">
    <property type="protein sequence ID" value="KAJ8880859.1"/>
    <property type="molecule type" value="Genomic_DNA"/>
</dbReference>
<sequence>MNNLQNVVEIKVQKTTLNFGVSTLHAQIRFFECPLHKSYRLQIKKWQVCGTVFNFVPLVKGNRPLCVCVENLKNFSEFVDKEYQKILGYSKT</sequence>
<reference evidence="1 2" key="1">
    <citation type="submission" date="2023-02" db="EMBL/GenBank/DDBJ databases">
        <title>LHISI_Scaffold_Assembly.</title>
        <authorList>
            <person name="Stuart O.P."/>
            <person name="Cleave R."/>
            <person name="Magrath M.J.L."/>
            <person name="Mikheyev A.S."/>
        </authorList>
    </citation>
    <scope>NUCLEOTIDE SEQUENCE [LARGE SCALE GENOMIC DNA]</scope>
    <source>
        <strain evidence="1">Daus_M_001</strain>
        <tissue evidence="1">Leg muscle</tissue>
    </source>
</reference>
<gene>
    <name evidence="1" type="ORF">PR048_017331</name>
</gene>
<evidence type="ECO:0000313" key="2">
    <source>
        <dbReference type="Proteomes" id="UP001159363"/>
    </source>
</evidence>
<name>A0ABQ9H9A0_9NEOP</name>
<comment type="caution">
    <text evidence="1">The sequence shown here is derived from an EMBL/GenBank/DDBJ whole genome shotgun (WGS) entry which is preliminary data.</text>
</comment>
<proteinExistence type="predicted"/>
<organism evidence="1 2">
    <name type="scientific">Dryococelus australis</name>
    <dbReference type="NCBI Taxonomy" id="614101"/>
    <lineage>
        <taxon>Eukaryota</taxon>
        <taxon>Metazoa</taxon>
        <taxon>Ecdysozoa</taxon>
        <taxon>Arthropoda</taxon>
        <taxon>Hexapoda</taxon>
        <taxon>Insecta</taxon>
        <taxon>Pterygota</taxon>
        <taxon>Neoptera</taxon>
        <taxon>Polyneoptera</taxon>
        <taxon>Phasmatodea</taxon>
        <taxon>Verophasmatodea</taxon>
        <taxon>Anareolatae</taxon>
        <taxon>Phasmatidae</taxon>
        <taxon>Eurycanthinae</taxon>
        <taxon>Dryococelus</taxon>
    </lineage>
</organism>
<evidence type="ECO:0000313" key="1">
    <source>
        <dbReference type="EMBL" id="KAJ8880859.1"/>
    </source>
</evidence>
<accession>A0ABQ9H9A0</accession>
<dbReference type="Proteomes" id="UP001159363">
    <property type="component" value="Chromosome 5"/>
</dbReference>
<keyword evidence="2" id="KW-1185">Reference proteome</keyword>